<protein>
    <submittedName>
        <fullName evidence="2">Tetratricopeptide repeat protein</fullName>
    </submittedName>
</protein>
<dbReference type="SUPFAM" id="SSF48452">
    <property type="entry name" value="TPR-like"/>
    <property type="match status" value="1"/>
</dbReference>
<evidence type="ECO:0000313" key="2">
    <source>
        <dbReference type="EMBL" id="HIW01363.1"/>
    </source>
</evidence>
<reference evidence="2" key="2">
    <citation type="submission" date="2021-04" db="EMBL/GenBank/DDBJ databases">
        <authorList>
            <person name="Gilroy R."/>
        </authorList>
    </citation>
    <scope>NUCLEOTIDE SEQUENCE</scope>
    <source>
        <strain evidence="2">ChiHecec2B26-446</strain>
    </source>
</reference>
<dbReference type="Proteomes" id="UP000886752">
    <property type="component" value="Unassembled WGS sequence"/>
</dbReference>
<dbReference type="EMBL" id="DXHV01000078">
    <property type="protein sequence ID" value="HIW01363.1"/>
    <property type="molecule type" value="Genomic_DNA"/>
</dbReference>
<dbReference type="InterPro" id="IPR011990">
    <property type="entry name" value="TPR-like_helical_dom_sf"/>
</dbReference>
<sequence length="388" mass="40851">MNVKISWYREVLELEPDSRLFYPLARLLAEEGELDEACAVLARGLERHPGYLEARLYYVELLRELHRTEESSRELELLAPVFARHSGFWQAWAATAATGGALDSALALRLMGLFVQGVQVDLSDLLRRGLDSLEAELKAGTLRTAPARSVEKPVEGPAAPSAVHPVAQALGTAKAGAVSAAPEPAMPNPLASIQAAAATLAAPAASVAAVPAASSRPAASAASEVSLGGDPSDAASDAGAILLQDRVDDEPAEALLAAESGTWPPRTRSMAEVLAEQGEYAEAMDIYDELLARCRSMKQRQELESRRRELEALAKGRSTAEAQAADDADEADEAEAGDAPASLSAEAATQADSAASSAARKAEASPLPGRELISMLETLADRVEARIR</sequence>
<proteinExistence type="predicted"/>
<reference evidence="2" key="1">
    <citation type="journal article" date="2021" name="PeerJ">
        <title>Extensive microbial diversity within the chicken gut microbiome revealed by metagenomics and culture.</title>
        <authorList>
            <person name="Gilroy R."/>
            <person name="Ravi A."/>
            <person name="Getino M."/>
            <person name="Pursley I."/>
            <person name="Horton D.L."/>
            <person name="Alikhan N.F."/>
            <person name="Baker D."/>
            <person name="Gharbi K."/>
            <person name="Hall N."/>
            <person name="Watson M."/>
            <person name="Adriaenssens E.M."/>
            <person name="Foster-Nyarko E."/>
            <person name="Jarju S."/>
            <person name="Secka A."/>
            <person name="Antonio M."/>
            <person name="Oren A."/>
            <person name="Chaudhuri R.R."/>
            <person name="La Ragione R."/>
            <person name="Hildebrand F."/>
            <person name="Pallen M.J."/>
        </authorList>
    </citation>
    <scope>NUCLEOTIDE SEQUENCE</scope>
    <source>
        <strain evidence="2">ChiHecec2B26-446</strain>
    </source>
</reference>
<organism evidence="2 3">
    <name type="scientific">Candidatus Desulfovibrio intestinipullorum</name>
    <dbReference type="NCBI Taxonomy" id="2838536"/>
    <lineage>
        <taxon>Bacteria</taxon>
        <taxon>Pseudomonadati</taxon>
        <taxon>Thermodesulfobacteriota</taxon>
        <taxon>Desulfovibrionia</taxon>
        <taxon>Desulfovibrionales</taxon>
        <taxon>Desulfovibrionaceae</taxon>
        <taxon>Desulfovibrio</taxon>
    </lineage>
</organism>
<gene>
    <name evidence="2" type="ORF">H9894_09295</name>
</gene>
<comment type="caution">
    <text evidence="2">The sequence shown here is derived from an EMBL/GenBank/DDBJ whole genome shotgun (WGS) entry which is preliminary data.</text>
</comment>
<feature type="compositionally biased region" description="Acidic residues" evidence="1">
    <location>
        <begin position="324"/>
        <end position="336"/>
    </location>
</feature>
<dbReference type="Pfam" id="PF14559">
    <property type="entry name" value="TPR_19"/>
    <property type="match status" value="1"/>
</dbReference>
<dbReference type="AlphaFoldDB" id="A0A9D1PZE9"/>
<feature type="region of interest" description="Disordered" evidence="1">
    <location>
        <begin position="312"/>
        <end position="373"/>
    </location>
</feature>
<name>A0A9D1PZE9_9BACT</name>
<dbReference type="Gene3D" id="1.25.40.10">
    <property type="entry name" value="Tetratricopeptide repeat domain"/>
    <property type="match status" value="1"/>
</dbReference>
<evidence type="ECO:0000256" key="1">
    <source>
        <dbReference type="SAM" id="MobiDB-lite"/>
    </source>
</evidence>
<feature type="compositionally biased region" description="Low complexity" evidence="1">
    <location>
        <begin position="337"/>
        <end position="359"/>
    </location>
</feature>
<accession>A0A9D1PZE9</accession>
<evidence type="ECO:0000313" key="3">
    <source>
        <dbReference type="Proteomes" id="UP000886752"/>
    </source>
</evidence>